<keyword evidence="9" id="KW-0276">Fatty acid metabolism</keyword>
<dbReference type="NCBIfam" id="NF005559">
    <property type="entry name" value="PRK07231.1"/>
    <property type="match status" value="1"/>
</dbReference>
<evidence type="ECO:0000256" key="2">
    <source>
        <dbReference type="ARBA" id="ARBA00006484"/>
    </source>
</evidence>
<dbReference type="STRING" id="39480.EUAN_04560"/>
<dbReference type="InterPro" id="IPR057326">
    <property type="entry name" value="KR_dom"/>
</dbReference>
<dbReference type="InterPro" id="IPR020904">
    <property type="entry name" value="Sc_DH/Rdtase_CS"/>
</dbReference>
<organism evidence="11 12">
    <name type="scientific">Andreesenia angusta</name>
    <dbReference type="NCBI Taxonomy" id="39480"/>
    <lineage>
        <taxon>Bacteria</taxon>
        <taxon>Bacillati</taxon>
        <taxon>Bacillota</taxon>
        <taxon>Tissierellia</taxon>
        <taxon>Tissierellales</taxon>
        <taxon>Gottschalkiaceae</taxon>
        <taxon>Andreesenia</taxon>
    </lineage>
</organism>
<evidence type="ECO:0000313" key="12">
    <source>
        <dbReference type="Proteomes" id="UP000180254"/>
    </source>
</evidence>
<dbReference type="Gene3D" id="3.40.50.720">
    <property type="entry name" value="NAD(P)-binding Rossmann-like Domain"/>
    <property type="match status" value="1"/>
</dbReference>
<dbReference type="PRINTS" id="PR00081">
    <property type="entry name" value="GDHRDH"/>
</dbReference>
<evidence type="ECO:0000256" key="9">
    <source>
        <dbReference type="RuleBase" id="RU366074"/>
    </source>
</evidence>
<evidence type="ECO:0000256" key="3">
    <source>
        <dbReference type="ARBA" id="ARBA00012948"/>
    </source>
</evidence>
<dbReference type="RefSeq" id="WP_071061278.1">
    <property type="nucleotide sequence ID" value="NZ_MKIE01000002.1"/>
</dbReference>
<evidence type="ECO:0000313" key="11">
    <source>
        <dbReference type="EMBL" id="OHW62672.1"/>
    </source>
</evidence>
<dbReference type="AlphaFoldDB" id="A0A1S1V7X2"/>
<evidence type="ECO:0000256" key="8">
    <source>
        <dbReference type="PIRSR" id="PIRSR611284-2"/>
    </source>
</evidence>
<dbReference type="InterPro" id="IPR050259">
    <property type="entry name" value="SDR"/>
</dbReference>
<keyword evidence="9" id="KW-0444">Lipid biosynthesis</keyword>
<keyword evidence="4 8" id="KW-0521">NADP</keyword>
<keyword evidence="9" id="KW-0443">Lipid metabolism</keyword>
<dbReference type="GO" id="GO:0006633">
    <property type="term" value="P:fatty acid biosynthetic process"/>
    <property type="evidence" value="ECO:0007669"/>
    <property type="project" value="UniProtKB-UniPathway"/>
</dbReference>
<name>A0A1S1V7X2_9FIRM</name>
<comment type="subunit">
    <text evidence="9">Homotetramer.</text>
</comment>
<feature type="active site" description="Proton acceptor" evidence="7">
    <location>
        <position position="158"/>
    </location>
</feature>
<reference evidence="11 12" key="1">
    <citation type="submission" date="2016-09" db="EMBL/GenBank/DDBJ databases">
        <title>Genome sequence of Eubacterium angustum.</title>
        <authorList>
            <person name="Poehlein A."/>
            <person name="Daniel R."/>
        </authorList>
    </citation>
    <scope>NUCLEOTIDE SEQUENCE [LARGE SCALE GENOMIC DNA]</scope>
    <source>
        <strain evidence="11 12">DSM 1989</strain>
    </source>
</reference>
<comment type="similarity">
    <text evidence="2 9">Belongs to the short-chain dehydrogenases/reductases (SDR) family.</text>
</comment>
<dbReference type="EC" id="1.1.1.100" evidence="3 9"/>
<dbReference type="CDD" id="cd05333">
    <property type="entry name" value="BKR_SDR_c"/>
    <property type="match status" value="1"/>
</dbReference>
<comment type="pathway">
    <text evidence="1 9">Lipid metabolism; fatty acid biosynthesis.</text>
</comment>
<feature type="binding site" evidence="8">
    <location>
        <position position="191"/>
    </location>
    <ligand>
        <name>NADP(+)</name>
        <dbReference type="ChEBI" id="CHEBI:58349"/>
    </ligand>
</feature>
<dbReference type="FunFam" id="3.40.50.720:FF:000115">
    <property type="entry name" value="3-oxoacyl-[acyl-carrier-protein] reductase FabG"/>
    <property type="match status" value="1"/>
</dbReference>
<keyword evidence="9" id="KW-0275">Fatty acid biosynthesis</keyword>
<sequence>MECLSLEGKVSLVTGGARGLGKSIALKLASLGSDVVINDIGGEESAMETISEIESMGRKAVYIKADISKFEEAKSLVEQSVEQIGKIDVLVNNAGITRDNLIMRMSEEDFDAVINVNLKGTFNVSKAAIRGMLKTKNCSIINVSSVVGVAGNAGQTNYAASKAGVIGFTKSLAKEVAKKNVRVNAVAPGFIETDMTDKLPEEIIEGYKQNIPLGSLGSPEDVSNTVAFLASDMSKYITGQVIVVDGGLFI</sequence>
<protein>
    <recommendedName>
        <fullName evidence="3 9">3-oxoacyl-[acyl-carrier-protein] reductase</fullName>
        <ecNumber evidence="3 9">1.1.1.100</ecNumber>
    </recommendedName>
</protein>
<proteinExistence type="inferred from homology"/>
<dbReference type="GO" id="GO:0051287">
    <property type="term" value="F:NAD binding"/>
    <property type="evidence" value="ECO:0007669"/>
    <property type="project" value="UniProtKB-UniRule"/>
</dbReference>
<dbReference type="GO" id="GO:0004316">
    <property type="term" value="F:3-oxoacyl-[acyl-carrier-protein] reductase (NADPH) activity"/>
    <property type="evidence" value="ECO:0007669"/>
    <property type="project" value="UniProtKB-UniRule"/>
</dbReference>
<dbReference type="SMART" id="SM00822">
    <property type="entry name" value="PKS_KR"/>
    <property type="match status" value="1"/>
</dbReference>
<gene>
    <name evidence="11" type="primary">fabG_1</name>
    <name evidence="11" type="ORF">EUAN_04560</name>
</gene>
<dbReference type="Pfam" id="PF13561">
    <property type="entry name" value="adh_short_C2"/>
    <property type="match status" value="1"/>
</dbReference>
<feature type="binding site" evidence="8">
    <location>
        <position position="93"/>
    </location>
    <ligand>
        <name>NADP(+)</name>
        <dbReference type="ChEBI" id="CHEBI:58349"/>
    </ligand>
</feature>
<comment type="function">
    <text evidence="9">Catalyzes the NADPH-dependent reduction of beta-ketoacyl-ACP substrates to beta-hydroxyacyl-ACP products, the first reductive step in the elongation cycle of fatty acid biosynthesis.</text>
</comment>
<dbReference type="UniPathway" id="UPA00094"/>
<dbReference type="SUPFAM" id="SSF51735">
    <property type="entry name" value="NAD(P)-binding Rossmann-fold domains"/>
    <property type="match status" value="1"/>
</dbReference>
<feature type="domain" description="Ketoreductase" evidence="10">
    <location>
        <begin position="9"/>
        <end position="193"/>
    </location>
</feature>
<dbReference type="InterPro" id="IPR002347">
    <property type="entry name" value="SDR_fam"/>
</dbReference>
<evidence type="ECO:0000256" key="7">
    <source>
        <dbReference type="PIRSR" id="PIRSR611284-1"/>
    </source>
</evidence>
<evidence type="ECO:0000256" key="4">
    <source>
        <dbReference type="ARBA" id="ARBA00022857"/>
    </source>
</evidence>
<dbReference type="OrthoDB" id="9803333at2"/>
<dbReference type="PROSITE" id="PS00061">
    <property type="entry name" value="ADH_SHORT"/>
    <property type="match status" value="1"/>
</dbReference>
<dbReference type="EMBL" id="MKIE01000002">
    <property type="protein sequence ID" value="OHW62672.1"/>
    <property type="molecule type" value="Genomic_DNA"/>
</dbReference>
<keyword evidence="12" id="KW-1185">Reference proteome</keyword>
<dbReference type="PRINTS" id="PR00080">
    <property type="entry name" value="SDRFAMILY"/>
</dbReference>
<evidence type="ECO:0000256" key="6">
    <source>
        <dbReference type="ARBA" id="ARBA00048508"/>
    </source>
</evidence>
<dbReference type="PANTHER" id="PTHR42879:SF2">
    <property type="entry name" value="3-OXOACYL-[ACYL-CARRIER-PROTEIN] REDUCTASE FABG"/>
    <property type="match status" value="1"/>
</dbReference>
<accession>A0A1S1V7X2</accession>
<feature type="binding site" evidence="8">
    <location>
        <begin position="158"/>
        <end position="162"/>
    </location>
    <ligand>
        <name>NADP(+)</name>
        <dbReference type="ChEBI" id="CHEBI:58349"/>
    </ligand>
</feature>
<comment type="catalytic activity">
    <reaction evidence="6 9">
        <text>a (3R)-hydroxyacyl-[ACP] + NADP(+) = a 3-oxoacyl-[ACP] + NADPH + H(+)</text>
        <dbReference type="Rhea" id="RHEA:17397"/>
        <dbReference type="Rhea" id="RHEA-COMP:9916"/>
        <dbReference type="Rhea" id="RHEA-COMP:9945"/>
        <dbReference type="ChEBI" id="CHEBI:15378"/>
        <dbReference type="ChEBI" id="CHEBI:57783"/>
        <dbReference type="ChEBI" id="CHEBI:58349"/>
        <dbReference type="ChEBI" id="CHEBI:78776"/>
        <dbReference type="ChEBI" id="CHEBI:78827"/>
        <dbReference type="EC" id="1.1.1.100"/>
    </reaction>
</comment>
<evidence type="ECO:0000256" key="1">
    <source>
        <dbReference type="ARBA" id="ARBA00005194"/>
    </source>
</evidence>
<dbReference type="NCBIfam" id="NF009466">
    <property type="entry name" value="PRK12826.1-2"/>
    <property type="match status" value="1"/>
</dbReference>
<keyword evidence="5 9" id="KW-0560">Oxidoreductase</keyword>
<dbReference type="InterPro" id="IPR011284">
    <property type="entry name" value="3oxo_ACP_reduc"/>
</dbReference>
<comment type="caution">
    <text evidence="11">The sequence shown here is derived from an EMBL/GenBank/DDBJ whole genome shotgun (WGS) entry which is preliminary data.</text>
</comment>
<dbReference type="NCBIfam" id="TIGR01830">
    <property type="entry name" value="3oxo_ACP_reduc"/>
    <property type="match status" value="1"/>
</dbReference>
<dbReference type="PANTHER" id="PTHR42879">
    <property type="entry name" value="3-OXOACYL-(ACYL-CARRIER-PROTEIN) REDUCTASE"/>
    <property type="match status" value="1"/>
</dbReference>
<feature type="binding site" evidence="8">
    <location>
        <begin position="15"/>
        <end position="18"/>
    </location>
    <ligand>
        <name>NADP(+)</name>
        <dbReference type="ChEBI" id="CHEBI:58349"/>
    </ligand>
</feature>
<evidence type="ECO:0000256" key="5">
    <source>
        <dbReference type="ARBA" id="ARBA00023002"/>
    </source>
</evidence>
<dbReference type="InterPro" id="IPR036291">
    <property type="entry name" value="NAD(P)-bd_dom_sf"/>
</dbReference>
<evidence type="ECO:0000259" key="10">
    <source>
        <dbReference type="SMART" id="SM00822"/>
    </source>
</evidence>
<dbReference type="Proteomes" id="UP000180254">
    <property type="component" value="Unassembled WGS sequence"/>
</dbReference>